<keyword evidence="3" id="KW-1185">Reference proteome</keyword>
<keyword evidence="1" id="KW-1133">Transmembrane helix</keyword>
<gene>
    <name evidence="2" type="ORF">RKE40_29235</name>
</gene>
<dbReference type="Proteomes" id="UP001254257">
    <property type="component" value="Unassembled WGS sequence"/>
</dbReference>
<proteinExistence type="predicted"/>
<evidence type="ECO:0000313" key="2">
    <source>
        <dbReference type="EMBL" id="MDU0343980.1"/>
    </source>
</evidence>
<name>A0ABU3SHW8_9HYPH</name>
<accession>A0ABU3SHW8</accession>
<keyword evidence="1" id="KW-0812">Transmembrane</keyword>
<sequence length="110" mass="11782">MLTFLRVARLAGLALVSVALLAPEPQRSNLEAVFPTADLKLSRIWPFFAITLVSVSAYSIVQQVVALRLQDAFGFTSDDSIANAGLALMETALGNCSRQCRARSGHCEAA</sequence>
<comment type="caution">
    <text evidence="2">The sequence shown here is derived from an EMBL/GenBank/DDBJ whole genome shotgun (WGS) entry which is preliminary data.</text>
</comment>
<evidence type="ECO:0000256" key="1">
    <source>
        <dbReference type="SAM" id="Phobius"/>
    </source>
</evidence>
<dbReference type="RefSeq" id="WP_316021672.1">
    <property type="nucleotide sequence ID" value="NZ_JAWDID010000104.1"/>
</dbReference>
<dbReference type="EMBL" id="JAWDID010000104">
    <property type="protein sequence ID" value="MDU0343980.1"/>
    <property type="molecule type" value="Genomic_DNA"/>
</dbReference>
<evidence type="ECO:0000313" key="3">
    <source>
        <dbReference type="Proteomes" id="UP001254257"/>
    </source>
</evidence>
<feature type="transmembrane region" description="Helical" evidence="1">
    <location>
        <begin position="44"/>
        <end position="61"/>
    </location>
</feature>
<protein>
    <submittedName>
        <fullName evidence="2">Uncharacterized protein</fullName>
    </submittedName>
</protein>
<organism evidence="2 3">
    <name type="scientific">Bosea rubneri</name>
    <dbReference type="NCBI Taxonomy" id="3075434"/>
    <lineage>
        <taxon>Bacteria</taxon>
        <taxon>Pseudomonadati</taxon>
        <taxon>Pseudomonadota</taxon>
        <taxon>Alphaproteobacteria</taxon>
        <taxon>Hyphomicrobiales</taxon>
        <taxon>Boseaceae</taxon>
        <taxon>Bosea</taxon>
    </lineage>
</organism>
<reference evidence="2 3" key="1">
    <citation type="submission" date="2023-09" db="EMBL/GenBank/DDBJ databases">
        <title>Whole genome shotgun sequencing (WGS) of Bosea sp. ZW T0_25, isolated from stored onions (Allium cepa).</title>
        <authorList>
            <person name="Stoll D.A."/>
            <person name="Huch M."/>
        </authorList>
    </citation>
    <scope>NUCLEOTIDE SEQUENCE [LARGE SCALE GENOMIC DNA]</scope>
    <source>
        <strain evidence="2 3">ZW T0_25</strain>
    </source>
</reference>
<keyword evidence="1" id="KW-0472">Membrane</keyword>